<sequence length="64" mass="7496">MERSHSWFLEWCKAGQCWPEADKVPPCRALGADIVMEKAFIRESRTRDAQCGLIVRHQSEEENY</sequence>
<comment type="caution">
    <text evidence="1">The sequence shown here is derived from an EMBL/GenBank/DDBJ whole genome shotgun (WGS) entry which is preliminary data.</text>
</comment>
<gene>
    <name evidence="1" type="ORF">C5612_20210</name>
</gene>
<evidence type="ECO:0000313" key="1">
    <source>
        <dbReference type="EMBL" id="PQP01669.1"/>
    </source>
</evidence>
<organism evidence="1 2">
    <name type="scientific">Pseudomonas frederiksbergensis</name>
    <dbReference type="NCBI Taxonomy" id="104087"/>
    <lineage>
        <taxon>Bacteria</taxon>
        <taxon>Pseudomonadati</taxon>
        <taxon>Pseudomonadota</taxon>
        <taxon>Gammaproteobacteria</taxon>
        <taxon>Pseudomonadales</taxon>
        <taxon>Pseudomonadaceae</taxon>
        <taxon>Pseudomonas</taxon>
    </lineage>
</organism>
<reference evidence="1 2" key="1">
    <citation type="submission" date="2018-02" db="EMBL/GenBank/DDBJ databases">
        <title>Draft genome sequencing of Pseudomonas frederiksbergensis 11-D3.</title>
        <authorList>
            <person name="Zheng B.-X."/>
        </authorList>
    </citation>
    <scope>NUCLEOTIDE SEQUENCE [LARGE SCALE GENOMIC DNA]</scope>
    <source>
        <strain evidence="1 2">11-D3</strain>
    </source>
</reference>
<dbReference type="Proteomes" id="UP000239687">
    <property type="component" value="Unassembled WGS sequence"/>
</dbReference>
<dbReference type="AlphaFoldDB" id="A0A2S8HGN3"/>
<protein>
    <submittedName>
        <fullName evidence="1">Uncharacterized protein</fullName>
    </submittedName>
</protein>
<accession>A0A2S8HGN3</accession>
<name>A0A2S8HGN3_9PSED</name>
<dbReference type="EMBL" id="PUIN01000011">
    <property type="protein sequence ID" value="PQP01669.1"/>
    <property type="molecule type" value="Genomic_DNA"/>
</dbReference>
<evidence type="ECO:0000313" key="2">
    <source>
        <dbReference type="Proteomes" id="UP000239687"/>
    </source>
</evidence>
<proteinExistence type="predicted"/>